<dbReference type="GO" id="GO:0071555">
    <property type="term" value="P:cell wall organization"/>
    <property type="evidence" value="ECO:0007669"/>
    <property type="project" value="UniProtKB-KW"/>
</dbReference>
<dbReference type="EMBL" id="QGDH01000031">
    <property type="protein sequence ID" value="RAR13720.1"/>
    <property type="molecule type" value="Genomic_DNA"/>
</dbReference>
<feature type="transmembrane region" description="Helical" evidence="17">
    <location>
        <begin position="1589"/>
        <end position="1608"/>
    </location>
</feature>
<dbReference type="InterPro" id="IPR017852">
    <property type="entry name" value="GPI_EtnP_transferase_1_C"/>
</dbReference>
<keyword evidence="6" id="KW-0337">GPI-anchor biosynthesis</keyword>
<reference evidence="20" key="1">
    <citation type="submission" date="2018-05" db="EMBL/GenBank/DDBJ databases">
        <title>Draft genome sequence of Stemphylium lycopersici strain CIDEFI 213.</title>
        <authorList>
            <person name="Medina R."/>
            <person name="Franco M.E.E."/>
            <person name="Lucentini C.G."/>
            <person name="Saparrat M.C.N."/>
            <person name="Balatti P.A."/>
        </authorList>
    </citation>
    <scope>NUCLEOTIDE SEQUENCE [LARGE SCALE GENOMIC DNA]</scope>
    <source>
        <strain evidence="20">CIDEFI 213</strain>
    </source>
</reference>
<evidence type="ECO:0000256" key="8">
    <source>
        <dbReference type="ARBA" id="ARBA00022692"/>
    </source>
</evidence>
<evidence type="ECO:0000256" key="16">
    <source>
        <dbReference type="SAM" id="MobiDB-lite"/>
    </source>
</evidence>
<dbReference type="Gene3D" id="3.50.50.60">
    <property type="entry name" value="FAD/NAD(P)-binding domain"/>
    <property type="match status" value="1"/>
</dbReference>
<dbReference type="Proteomes" id="UP000249619">
    <property type="component" value="Unassembled WGS sequence"/>
</dbReference>
<keyword evidence="7 19" id="KW-0808">Transferase</keyword>
<dbReference type="InterPro" id="IPR038340">
    <property type="entry name" value="MRP-L47_sf"/>
</dbReference>
<dbReference type="Pfam" id="PF01663">
    <property type="entry name" value="Phosphodiest"/>
    <property type="match status" value="1"/>
</dbReference>
<dbReference type="FunFam" id="1.10.405.10:FF:000001">
    <property type="entry name" value="Rab GDP dissociation inhibitor"/>
    <property type="match status" value="1"/>
</dbReference>
<dbReference type="GO" id="GO:0005093">
    <property type="term" value="F:Rab GDP-dissociation inhibitor activity"/>
    <property type="evidence" value="ECO:0007669"/>
    <property type="project" value="InterPro"/>
</dbReference>
<evidence type="ECO:0000256" key="13">
    <source>
        <dbReference type="ARBA" id="ARBA00023316"/>
    </source>
</evidence>
<evidence type="ECO:0000256" key="14">
    <source>
        <dbReference type="ARBA" id="ARBA00024850"/>
    </source>
</evidence>
<evidence type="ECO:0000256" key="3">
    <source>
        <dbReference type="ARBA" id="ARBA00005593"/>
    </source>
</evidence>
<dbReference type="PRINTS" id="PR00891">
    <property type="entry name" value="RABGDIREP"/>
</dbReference>
<dbReference type="PANTHER" id="PTHR12250">
    <property type="entry name" value="PHOSPHATIDYLINOSITOL GLYCAN, CLASS N"/>
    <property type="match status" value="1"/>
</dbReference>
<feature type="transmembrane region" description="Helical" evidence="17">
    <location>
        <begin position="1215"/>
        <end position="1242"/>
    </location>
</feature>
<dbReference type="InterPro" id="IPR036188">
    <property type="entry name" value="FAD/NAD-bd_sf"/>
</dbReference>
<name>A0A364N8Y5_STELY</name>
<feature type="transmembrane region" description="Helical" evidence="17">
    <location>
        <begin position="1468"/>
        <end position="1486"/>
    </location>
</feature>
<feature type="region of interest" description="Disordered" evidence="16">
    <location>
        <begin position="206"/>
        <end position="237"/>
    </location>
</feature>
<organism evidence="19 20">
    <name type="scientific">Stemphylium lycopersici</name>
    <name type="common">Tomato gray leaf spot disease fungus</name>
    <name type="synonym">Thyrospora lycopersici</name>
    <dbReference type="NCBI Taxonomy" id="183478"/>
    <lineage>
        <taxon>Eukaryota</taxon>
        <taxon>Fungi</taxon>
        <taxon>Dikarya</taxon>
        <taxon>Ascomycota</taxon>
        <taxon>Pezizomycotina</taxon>
        <taxon>Dothideomycetes</taxon>
        <taxon>Pleosporomycetidae</taxon>
        <taxon>Pleosporales</taxon>
        <taxon>Pleosporineae</taxon>
        <taxon>Pleosporaceae</taxon>
        <taxon>Stemphylium</taxon>
    </lineage>
</organism>
<dbReference type="Pfam" id="PF04987">
    <property type="entry name" value="PigN"/>
    <property type="match status" value="1"/>
</dbReference>
<dbReference type="FunFam" id="3.40.720.10:FF:000015">
    <property type="entry name" value="GPI ethanolamine phosphate transferase 1"/>
    <property type="match status" value="1"/>
</dbReference>
<dbReference type="InterPro" id="IPR007070">
    <property type="entry name" value="GPI_EtnP_transferase_1"/>
</dbReference>
<evidence type="ECO:0000256" key="11">
    <source>
        <dbReference type="ARBA" id="ARBA00023136"/>
    </source>
</evidence>
<dbReference type="InterPro" id="IPR010729">
    <property type="entry name" value="Ribosomal_uL29_mit"/>
</dbReference>
<protein>
    <recommendedName>
        <fullName evidence="5">GPI ethanolamine phosphate transferase 1</fullName>
    </recommendedName>
    <alternativeName>
        <fullName evidence="15">54S ribosomal protein L4, mitochondrial</fullName>
    </alternativeName>
</protein>
<feature type="transmembrane region" description="Helical" evidence="17">
    <location>
        <begin position="1394"/>
        <end position="1414"/>
    </location>
</feature>
<dbReference type="SUPFAM" id="SSF53649">
    <property type="entry name" value="Alkaline phosphatase-like"/>
    <property type="match status" value="1"/>
</dbReference>
<dbReference type="STRING" id="183478.A0A364N8Y5"/>
<comment type="pathway">
    <text evidence="2">Glycolipid biosynthesis; glycosylphosphatidylinositol-anchor biosynthesis.</text>
</comment>
<dbReference type="CDD" id="cd16020">
    <property type="entry name" value="GPI_EPT_1"/>
    <property type="match status" value="1"/>
</dbReference>
<keyword evidence="13" id="KW-0961">Cell wall biogenesis/degradation</keyword>
<dbReference type="Gene3D" id="3.30.519.10">
    <property type="entry name" value="Guanine Nucleotide Dissociation Inhibitor, domain 2"/>
    <property type="match status" value="1"/>
</dbReference>
<evidence type="ECO:0000256" key="2">
    <source>
        <dbReference type="ARBA" id="ARBA00004687"/>
    </source>
</evidence>
<evidence type="ECO:0000256" key="12">
    <source>
        <dbReference type="ARBA" id="ARBA00023180"/>
    </source>
</evidence>
<dbReference type="Gene3D" id="6.10.330.20">
    <property type="match status" value="1"/>
</dbReference>
<evidence type="ECO:0000256" key="1">
    <source>
        <dbReference type="ARBA" id="ARBA00004477"/>
    </source>
</evidence>
<feature type="transmembrane region" description="Helical" evidence="17">
    <location>
        <begin position="1694"/>
        <end position="1714"/>
    </location>
</feature>
<proteinExistence type="inferred from homology"/>
<evidence type="ECO:0000259" key="18">
    <source>
        <dbReference type="Pfam" id="PF04987"/>
    </source>
</evidence>
<dbReference type="GO" id="GO:0006412">
    <property type="term" value="P:translation"/>
    <property type="evidence" value="ECO:0007669"/>
    <property type="project" value="InterPro"/>
</dbReference>
<dbReference type="UniPathway" id="UPA00196"/>
<comment type="similarity">
    <text evidence="4">Belongs to the PIGG/PIGN/PIGO family. PIGN subfamily.</text>
</comment>
<feature type="transmembrane region" description="Helical" evidence="17">
    <location>
        <begin position="1307"/>
        <end position="1331"/>
    </location>
</feature>
<evidence type="ECO:0000313" key="19">
    <source>
        <dbReference type="EMBL" id="RAR13720.1"/>
    </source>
</evidence>
<keyword evidence="9" id="KW-0256">Endoplasmic reticulum</keyword>
<comment type="function">
    <text evidence="14">Ethanolamine phosphate transferase involved in glycosylphosphatidylinositol-anchor biosynthesis. Transfers ethanolamine phosphate to the first alpha-1,4-linked mannose of the glycosylphosphatidylinositol precursor of GPI-anchor.</text>
</comment>
<dbReference type="InterPro" id="IPR000806">
    <property type="entry name" value="RabGDI"/>
</dbReference>
<feature type="domain" description="GPI ethanolamine phosphate transferase 1 C-terminal" evidence="18">
    <location>
        <begin position="1205"/>
        <end position="1687"/>
    </location>
</feature>
<dbReference type="GO" id="GO:0051377">
    <property type="term" value="F:mannose-ethanolamine phosphotransferase activity"/>
    <property type="evidence" value="ECO:0007669"/>
    <property type="project" value="InterPro"/>
</dbReference>
<accession>A0A364N8Y5</accession>
<evidence type="ECO:0000313" key="20">
    <source>
        <dbReference type="Proteomes" id="UP000249619"/>
    </source>
</evidence>
<keyword evidence="10 17" id="KW-1133">Transmembrane helix</keyword>
<keyword evidence="12" id="KW-0325">Glycoprotein</keyword>
<comment type="caution">
    <text evidence="19">The sequence shown here is derived from an EMBL/GenBank/DDBJ whole genome shotgun (WGS) entry which is preliminary data.</text>
</comment>
<comment type="similarity">
    <text evidence="3">Belongs to the Rab GDI family.</text>
</comment>
<keyword evidence="20" id="KW-1185">Reference proteome</keyword>
<evidence type="ECO:0000256" key="10">
    <source>
        <dbReference type="ARBA" id="ARBA00022989"/>
    </source>
</evidence>
<feature type="transmembrane region" description="Helical" evidence="17">
    <location>
        <begin position="1439"/>
        <end position="1462"/>
    </location>
</feature>
<dbReference type="GO" id="GO:0015031">
    <property type="term" value="P:protein transport"/>
    <property type="evidence" value="ECO:0007669"/>
    <property type="project" value="InterPro"/>
</dbReference>
<feature type="transmembrane region" description="Helical" evidence="17">
    <location>
        <begin position="1498"/>
        <end position="1516"/>
    </location>
</feature>
<feature type="transmembrane region" description="Helical" evidence="17">
    <location>
        <begin position="1254"/>
        <end position="1271"/>
    </location>
</feature>
<dbReference type="Gene3D" id="3.40.720.10">
    <property type="entry name" value="Alkaline Phosphatase, subunit A"/>
    <property type="match status" value="1"/>
</dbReference>
<dbReference type="InterPro" id="IPR002591">
    <property type="entry name" value="Phosphodiest/P_Trfase"/>
</dbReference>
<sequence length="1741" mass="194034">MATIPASRLLRPNAASTHPDAVLASLLPSAHCARNAPRACFSTSPARWKADNNKNRGISAVRGTALRPRQTLSVKQKDFEKQQLPTPVAIEHQVTGTADHGLWGFFKDRQLLQTPVDEQRHGRPWTVGELRSRDWEALHQLWWICVKERNRLATEKIERKRLNAGYGDLEAQNRDKTVQETMKAILDTLAERHQAYQEAFALAQRDPDIDLSRTDGPQYTQPPYDPLEEDDAPQDAQVEPTVEEPHKRVDQFGEALPKELQPHIYLTALTMDEIAPEYDVVVLGTGLTECVLSGVLSVKGKKVLHIDRNDHYGGEAASLNIEALFKRYGQTEGEPWKKYGRANDWNIDLVPKLLMANGELTNILVSTDVTKYLEFKQIAGSYVQQGSGAKATVAKVPSDAAEALKSPLMGLFEKRRARNFLEFIGAYKEDDPATHKGLDIKESTMKDIYDKFGLEPSTRDLVGHSMALYQTDDYITEKGGANEGIERIRLYANSMVRYGKSPYIYPLYGLGELPQGFARLSAIYGGTYMLNTDVDEFIYDGDKVVGIKATMKEKDDAGEGMKFETKAGKILADPSYFPGKARVTGHLLKAICILNHPVPNTSDADSLQLIIPQSQVGRKHDIYVAVVSSAHNVCPKGYYIAIVSTIAEGDSNHHLELQPGLDRLGKIEEKFMGPAIPLYEPIESGANDNIFMSKSYDATSHFETTTDDIKDIYKRAEGHELVVEGLREGANFNGGYVRPSEADEYSNWNCEIFQRDERGVASNVELAAYDDANSWQGHLQVYFTSPIVHGMREHRVETQEAPAKRLVLFVGDGLRADKAFQSFPNPDPNPPTLVADDVDTPRPLAPFLRSRVLESGTFGVSHTRVPTESRPGHVALIAGLYEDVSAVTTGWKLNPVNFDSVFNRSRHTWSWGSPDILPMFEAGAVPGRVDAYCYGAEEEDFSKDAWALDEWVFERVEKLFADAKTNATLDAELRRDKNVFFLHLLGLDTTGHTHRPYSWQYLHNIQIVDRGVQRITKTIEDFYNDDKTSFVFTADHGMSDWGSHGDGHPDNTRTPLIAWGAGVAAPLKNKSGIAKGHTEFSSDWNLDEVERHDVDQADVAALMAYLVGLDFPTNSVGVLPLSYLDKDPQSKAEALLANAKEILEIYHVKEEIKKSNVLRYKAYSGLDDEAHSVRHRVAQIHAAIDKGDSEEAIKQTYELIELGLQGLRYLQTYDWLFLRTVVTAGYVGWIVFAITTVIDLHVLTRHVPAQRTRMSMVVFSSVLVALYGVLFKQQSPLLYYAYAFFPVLFWEEVYAQRQSLVQGSKILFGHVNSGADMAKLVFATLGFFGLLEALVQSYFVREIYTACYLLATFWPVIYGQEFMRRNIATVVTWAMSCVAMSTFTLLPANKAEDVRLILLGGALMFGVGALYLLFERNILADSKPESELVSHELNNKSRIVLSIQLGLVLLSMIVTHSSISYLQAREGIPFGVLTVGRATLAASLFVPQLHGLYPNSHYVHRLVVIFLQFAPTFIILSISYEGLFYFAFCMCLFSWMRLEHQVYLHNSTNPSKSAIASDPAMPTKEAASERLSSLQKGEYRSLTLADARIALFFIFFIQSAFFSASNIASVSSFSLDAVYRLIPIFDPFSQGALLIIKLMAPFAALSTNFGLLNRRLGVAPSALFMAVMAVSDVMTLSFFYMVKDEGSWLDIGTTISHFVIASLLGVFVSGLEIYSEWTIRGVEFGGGKKIGGGGKTNGKAE</sequence>
<feature type="transmembrane region" description="Helical" evidence="17">
    <location>
        <begin position="1663"/>
        <end position="1682"/>
    </location>
</feature>
<feature type="transmembrane region" description="Helical" evidence="17">
    <location>
        <begin position="1628"/>
        <end position="1651"/>
    </location>
</feature>
<dbReference type="Gene3D" id="1.10.405.10">
    <property type="entry name" value="Guanine Nucleotide Dissociation Inhibitor, domain 1"/>
    <property type="match status" value="1"/>
</dbReference>
<evidence type="ECO:0000256" key="5">
    <source>
        <dbReference type="ARBA" id="ARBA00020831"/>
    </source>
</evidence>
<dbReference type="InterPro" id="IPR017850">
    <property type="entry name" value="Alkaline_phosphatase_core_sf"/>
</dbReference>
<dbReference type="PRINTS" id="PR00892">
    <property type="entry name" value="RABGDI"/>
</dbReference>
<evidence type="ECO:0000256" key="4">
    <source>
        <dbReference type="ARBA" id="ARBA00008400"/>
    </source>
</evidence>
<dbReference type="Pfam" id="PF00996">
    <property type="entry name" value="GDI"/>
    <property type="match status" value="1"/>
</dbReference>
<evidence type="ECO:0000256" key="9">
    <source>
        <dbReference type="ARBA" id="ARBA00022824"/>
    </source>
</evidence>
<keyword evidence="11 17" id="KW-0472">Membrane</keyword>
<keyword evidence="8 17" id="KW-0812">Transmembrane</keyword>
<dbReference type="GO" id="GO:0007264">
    <property type="term" value="P:small GTPase-mediated signal transduction"/>
    <property type="evidence" value="ECO:0007669"/>
    <property type="project" value="InterPro"/>
</dbReference>
<gene>
    <name evidence="19" type="ORF">DDE83_002905</name>
</gene>
<dbReference type="GO" id="GO:0005789">
    <property type="term" value="C:endoplasmic reticulum membrane"/>
    <property type="evidence" value="ECO:0007669"/>
    <property type="project" value="UniProtKB-SubCell"/>
</dbReference>
<dbReference type="GO" id="GO:0003735">
    <property type="term" value="F:structural constituent of ribosome"/>
    <property type="evidence" value="ECO:0007669"/>
    <property type="project" value="InterPro"/>
</dbReference>
<dbReference type="PANTHER" id="PTHR12250:SF0">
    <property type="entry name" value="GPI ETHANOLAMINE PHOSPHATE TRANSFERASE 1"/>
    <property type="match status" value="1"/>
</dbReference>
<comment type="subcellular location">
    <subcellularLocation>
        <location evidence="1">Endoplasmic reticulum membrane</location>
        <topology evidence="1">Multi-pass membrane protein</topology>
    </subcellularLocation>
</comment>
<dbReference type="GO" id="GO:0006506">
    <property type="term" value="P:GPI anchor biosynthetic process"/>
    <property type="evidence" value="ECO:0007669"/>
    <property type="project" value="UniProtKB-UniPathway"/>
</dbReference>
<feature type="transmembrane region" description="Helical" evidence="17">
    <location>
        <begin position="1343"/>
        <end position="1360"/>
    </location>
</feature>
<evidence type="ECO:0000256" key="6">
    <source>
        <dbReference type="ARBA" id="ARBA00022502"/>
    </source>
</evidence>
<dbReference type="InterPro" id="IPR037671">
    <property type="entry name" value="PIGN_N"/>
</dbReference>
<feature type="transmembrane region" description="Helical" evidence="17">
    <location>
        <begin position="1367"/>
        <end position="1388"/>
    </location>
</feature>
<evidence type="ECO:0000256" key="15">
    <source>
        <dbReference type="ARBA" id="ARBA00035399"/>
    </source>
</evidence>
<evidence type="ECO:0000256" key="17">
    <source>
        <dbReference type="SAM" id="Phobius"/>
    </source>
</evidence>
<dbReference type="Pfam" id="PF06984">
    <property type="entry name" value="MRP-L47"/>
    <property type="match status" value="1"/>
</dbReference>
<dbReference type="SUPFAM" id="SSF51905">
    <property type="entry name" value="FAD/NAD(P)-binding domain"/>
    <property type="match status" value="2"/>
</dbReference>
<evidence type="ECO:0000256" key="7">
    <source>
        <dbReference type="ARBA" id="ARBA00022679"/>
    </source>
</evidence>
<dbReference type="GO" id="GO:0005761">
    <property type="term" value="C:mitochondrial ribosome"/>
    <property type="evidence" value="ECO:0007669"/>
    <property type="project" value="InterPro"/>
</dbReference>
<dbReference type="InterPro" id="IPR018203">
    <property type="entry name" value="GDP_dissociation_inhibitor"/>
</dbReference>